<name>A0A7C0WSX8_9BACT</name>
<dbReference type="Gene3D" id="2.60.260.20">
    <property type="entry name" value="Urease metallochaperone UreE, N-terminal domain"/>
    <property type="match status" value="1"/>
</dbReference>
<dbReference type="SUPFAM" id="SSF49493">
    <property type="entry name" value="HSP40/DnaJ peptide-binding domain"/>
    <property type="match status" value="1"/>
</dbReference>
<sequence>MFASDTDYYKILGVRPDATKDEIKKAYRRLALQYHPDRNPGDPQAEEMFKKISEAYAVLIDPEKRAQYDRYRMYGSTKTANGTYGGRFYYNQEELFRTMFRNQETVDMFRELQKELARMGIRFDEEFFNRIFFGGRTILFGGFIFGPFGYGSARNRGNSTANQYERIDLDQWEKSLGDEGILKKGLKAIGKLAKKAGKAIAEKAGIALPAPVSKTQRKIEESAEEQGALTLELAIPSAVAESGGEITVMLPHFEVKKIVSVKIPPGVREGTRIRLKNMGYQISNNVRGNLYLKVRITRV</sequence>
<proteinExistence type="predicted"/>
<dbReference type="InterPro" id="IPR036869">
    <property type="entry name" value="J_dom_sf"/>
</dbReference>
<dbReference type="Pfam" id="PF00226">
    <property type="entry name" value="DnaJ"/>
    <property type="match status" value="1"/>
</dbReference>
<evidence type="ECO:0000313" key="3">
    <source>
        <dbReference type="EMBL" id="HDL90589.1"/>
    </source>
</evidence>
<evidence type="ECO:0000259" key="2">
    <source>
        <dbReference type="PROSITE" id="PS50076"/>
    </source>
</evidence>
<dbReference type="SUPFAM" id="SSF46565">
    <property type="entry name" value="Chaperone J-domain"/>
    <property type="match status" value="1"/>
</dbReference>
<evidence type="ECO:0000256" key="1">
    <source>
        <dbReference type="ARBA" id="ARBA00023186"/>
    </source>
</evidence>
<accession>A0A7C0WSX8</accession>
<dbReference type="SMART" id="SM00271">
    <property type="entry name" value="DnaJ"/>
    <property type="match status" value="1"/>
</dbReference>
<dbReference type="Gene3D" id="1.10.287.110">
    <property type="entry name" value="DnaJ domain"/>
    <property type="match status" value="1"/>
</dbReference>
<dbReference type="InterPro" id="IPR002939">
    <property type="entry name" value="DnaJ_C"/>
</dbReference>
<dbReference type="PROSITE" id="PS50076">
    <property type="entry name" value="DNAJ_2"/>
    <property type="match status" value="1"/>
</dbReference>
<dbReference type="PROSITE" id="PS00636">
    <property type="entry name" value="DNAJ_1"/>
    <property type="match status" value="1"/>
</dbReference>
<dbReference type="InterPro" id="IPR001623">
    <property type="entry name" value="DnaJ_domain"/>
</dbReference>
<dbReference type="PRINTS" id="PR00625">
    <property type="entry name" value="JDOMAIN"/>
</dbReference>
<dbReference type="AlphaFoldDB" id="A0A7C0WSX8"/>
<feature type="domain" description="J" evidence="2">
    <location>
        <begin position="7"/>
        <end position="72"/>
    </location>
</feature>
<dbReference type="EMBL" id="DQZW01000322">
    <property type="protein sequence ID" value="HDL90589.1"/>
    <property type="molecule type" value="Genomic_DNA"/>
</dbReference>
<reference evidence="3" key="1">
    <citation type="journal article" date="2020" name="mSystems">
        <title>Genome- and Community-Level Interaction Insights into Carbon Utilization and Element Cycling Functions of Hydrothermarchaeota in Hydrothermal Sediment.</title>
        <authorList>
            <person name="Zhou Z."/>
            <person name="Liu Y."/>
            <person name="Xu W."/>
            <person name="Pan J."/>
            <person name="Luo Z.H."/>
            <person name="Li M."/>
        </authorList>
    </citation>
    <scope>NUCLEOTIDE SEQUENCE [LARGE SCALE GENOMIC DNA]</scope>
    <source>
        <strain evidence="3">HyVt-19</strain>
    </source>
</reference>
<dbReference type="InterPro" id="IPR008971">
    <property type="entry name" value="HSP40/DnaJ_pept-bd"/>
</dbReference>
<dbReference type="PANTHER" id="PTHR43096:SF52">
    <property type="entry name" value="DNAJ HOMOLOG 1, MITOCHONDRIAL-RELATED"/>
    <property type="match status" value="1"/>
</dbReference>
<dbReference type="Proteomes" id="UP000886355">
    <property type="component" value="Unassembled WGS sequence"/>
</dbReference>
<keyword evidence="1" id="KW-0143">Chaperone</keyword>
<gene>
    <name evidence="3" type="ORF">ENG14_06775</name>
</gene>
<protein>
    <submittedName>
        <fullName evidence="3">J domain-containing protein</fullName>
    </submittedName>
</protein>
<dbReference type="Pfam" id="PF01556">
    <property type="entry name" value="DnaJ_C"/>
    <property type="match status" value="1"/>
</dbReference>
<dbReference type="PANTHER" id="PTHR43096">
    <property type="entry name" value="DNAJ HOMOLOG 1, MITOCHONDRIAL-RELATED"/>
    <property type="match status" value="1"/>
</dbReference>
<dbReference type="GO" id="GO:0005737">
    <property type="term" value="C:cytoplasm"/>
    <property type="evidence" value="ECO:0007669"/>
    <property type="project" value="TreeGrafter"/>
</dbReference>
<dbReference type="GO" id="GO:0042026">
    <property type="term" value="P:protein refolding"/>
    <property type="evidence" value="ECO:0007669"/>
    <property type="project" value="TreeGrafter"/>
</dbReference>
<dbReference type="InterPro" id="IPR018253">
    <property type="entry name" value="DnaJ_domain_CS"/>
</dbReference>
<dbReference type="GO" id="GO:0051082">
    <property type="term" value="F:unfolded protein binding"/>
    <property type="evidence" value="ECO:0007669"/>
    <property type="project" value="InterPro"/>
</dbReference>
<dbReference type="CDD" id="cd06257">
    <property type="entry name" value="DnaJ"/>
    <property type="match status" value="1"/>
</dbReference>
<organism evidence="3">
    <name type="scientific">Thermodesulforhabdus norvegica</name>
    <dbReference type="NCBI Taxonomy" id="39841"/>
    <lineage>
        <taxon>Bacteria</taxon>
        <taxon>Pseudomonadati</taxon>
        <taxon>Thermodesulfobacteriota</taxon>
        <taxon>Syntrophobacteria</taxon>
        <taxon>Syntrophobacterales</taxon>
        <taxon>Thermodesulforhabdaceae</taxon>
        <taxon>Thermodesulforhabdus</taxon>
    </lineage>
</organism>
<comment type="caution">
    <text evidence="3">The sequence shown here is derived from an EMBL/GenBank/DDBJ whole genome shotgun (WGS) entry which is preliminary data.</text>
</comment>